<keyword evidence="2" id="KW-1185">Reference proteome</keyword>
<organism evidence="3">
    <name type="scientific">Schistocephalus solidus</name>
    <name type="common">Tapeworm</name>
    <dbReference type="NCBI Taxonomy" id="70667"/>
    <lineage>
        <taxon>Eukaryota</taxon>
        <taxon>Metazoa</taxon>
        <taxon>Spiralia</taxon>
        <taxon>Lophotrochozoa</taxon>
        <taxon>Platyhelminthes</taxon>
        <taxon>Cestoda</taxon>
        <taxon>Eucestoda</taxon>
        <taxon>Diphyllobothriidea</taxon>
        <taxon>Diphyllobothriidae</taxon>
        <taxon>Schistocephalus</taxon>
    </lineage>
</organism>
<dbReference type="AlphaFoldDB" id="A0A183T9J5"/>
<protein>
    <submittedName>
        <fullName evidence="1 3">Uncharacterized protein</fullName>
    </submittedName>
</protein>
<dbReference type="OrthoDB" id="410381at2759"/>
<accession>A0A183T9J5</accession>
<dbReference type="EMBL" id="UYSU01037837">
    <property type="protein sequence ID" value="VDL99528.1"/>
    <property type="molecule type" value="Genomic_DNA"/>
</dbReference>
<name>A0A183T9J5_SCHSO</name>
<reference evidence="1 2" key="2">
    <citation type="submission" date="2018-11" db="EMBL/GenBank/DDBJ databases">
        <authorList>
            <consortium name="Pathogen Informatics"/>
        </authorList>
    </citation>
    <scope>NUCLEOTIDE SEQUENCE [LARGE SCALE GENOMIC DNA]</scope>
    <source>
        <strain evidence="1 2">NST_G2</strain>
    </source>
</reference>
<gene>
    <name evidence="1" type="ORF">SSLN_LOCUS13143</name>
</gene>
<evidence type="ECO:0000313" key="1">
    <source>
        <dbReference type="EMBL" id="VDL99528.1"/>
    </source>
</evidence>
<sequence length="74" mass="7902">MTSSDTTKDKFNENLHALLATLPKVDKLIVLVDLNACVVTDNAAWQGVLGPHGLGICNDNGLLLLRTCAEHVSC</sequence>
<evidence type="ECO:0000313" key="3">
    <source>
        <dbReference type="WBParaSite" id="SSLN_0001364601-mRNA-1"/>
    </source>
</evidence>
<dbReference type="Proteomes" id="UP000275846">
    <property type="component" value="Unassembled WGS sequence"/>
</dbReference>
<dbReference type="WBParaSite" id="SSLN_0001364601-mRNA-1">
    <property type="protein sequence ID" value="SSLN_0001364601-mRNA-1"/>
    <property type="gene ID" value="SSLN_0001364601"/>
</dbReference>
<evidence type="ECO:0000313" key="2">
    <source>
        <dbReference type="Proteomes" id="UP000275846"/>
    </source>
</evidence>
<reference evidence="3" key="1">
    <citation type="submission" date="2016-06" db="UniProtKB">
        <authorList>
            <consortium name="WormBaseParasite"/>
        </authorList>
    </citation>
    <scope>IDENTIFICATION</scope>
</reference>
<proteinExistence type="predicted"/>